<evidence type="ECO:0000256" key="5">
    <source>
        <dbReference type="ARBA" id="ARBA00022536"/>
    </source>
</evidence>
<evidence type="ECO:0000256" key="10">
    <source>
        <dbReference type="ARBA" id="ARBA00023157"/>
    </source>
</evidence>
<comment type="subcellular location">
    <subcellularLocation>
        <location evidence="1">Secreted</location>
        <location evidence="1">Extracellular space</location>
    </subcellularLocation>
</comment>
<comment type="function">
    <text evidence="12">Involved in the modulation of neuronal aggregation. May be involved in developmental events during the formation of the central nervous system.</text>
</comment>
<comment type="caution">
    <text evidence="15">The sequence shown here is derived from an EMBL/GenBank/DDBJ whole genome shotgun (WGS) entry which is preliminary data.</text>
</comment>
<dbReference type="InterPro" id="IPR002919">
    <property type="entry name" value="TIL_dom"/>
</dbReference>
<keyword evidence="6" id="KW-0732">Signal</keyword>
<feature type="compositionally biased region" description="Polar residues" evidence="13">
    <location>
        <begin position="466"/>
        <end position="481"/>
    </location>
</feature>
<keyword evidence="8" id="KW-0106">Calcium</keyword>
<organism evidence="15 16">
    <name type="scientific">Diceros bicornis minor</name>
    <name type="common">South-central black rhinoceros</name>
    <dbReference type="NCBI Taxonomy" id="77932"/>
    <lineage>
        <taxon>Eukaryota</taxon>
        <taxon>Metazoa</taxon>
        <taxon>Chordata</taxon>
        <taxon>Craniata</taxon>
        <taxon>Vertebrata</taxon>
        <taxon>Euteleostomi</taxon>
        <taxon>Mammalia</taxon>
        <taxon>Eutheria</taxon>
        <taxon>Laurasiatheria</taxon>
        <taxon>Perissodactyla</taxon>
        <taxon>Rhinocerotidae</taxon>
        <taxon>Diceros</taxon>
    </lineage>
</organism>
<feature type="region of interest" description="Disordered" evidence="13">
    <location>
        <begin position="765"/>
        <end position="789"/>
    </location>
</feature>
<dbReference type="Pfam" id="PF00090">
    <property type="entry name" value="TSP_1"/>
    <property type="match status" value="10"/>
</dbReference>
<dbReference type="SMART" id="SM00209">
    <property type="entry name" value="TSP1"/>
    <property type="match status" value="10"/>
</dbReference>
<evidence type="ECO:0000313" key="15">
    <source>
        <dbReference type="EMBL" id="KAF5918971.1"/>
    </source>
</evidence>
<dbReference type="Proteomes" id="UP000551758">
    <property type="component" value="Unassembled WGS sequence"/>
</dbReference>
<dbReference type="SUPFAM" id="SSF82895">
    <property type="entry name" value="TSP-1 type 1 repeat"/>
    <property type="match status" value="9"/>
</dbReference>
<dbReference type="Pfam" id="PF01826">
    <property type="entry name" value="TIL"/>
    <property type="match status" value="2"/>
</dbReference>
<feature type="domain" description="TIL" evidence="14">
    <location>
        <begin position="572"/>
        <end position="621"/>
    </location>
</feature>
<dbReference type="InterPro" id="IPR052065">
    <property type="entry name" value="Compl_asym_regulator"/>
</dbReference>
<dbReference type="PANTHER" id="PTHR22906:SF21">
    <property type="entry name" value="SEMA DOMAIN-CONTAINING PROTEIN"/>
    <property type="match status" value="1"/>
</dbReference>
<evidence type="ECO:0000256" key="1">
    <source>
        <dbReference type="ARBA" id="ARBA00004239"/>
    </source>
</evidence>
<feature type="domain" description="TIL" evidence="14">
    <location>
        <begin position="1109"/>
        <end position="1164"/>
    </location>
</feature>
<dbReference type="FunFam" id="2.10.25.10:FF:000217">
    <property type="entry name" value="SCO-spondin"/>
    <property type="match status" value="1"/>
</dbReference>
<dbReference type="InterPro" id="IPR036084">
    <property type="entry name" value="Ser_inhib-like_sf"/>
</dbReference>
<dbReference type="SUPFAM" id="SSF57603">
    <property type="entry name" value="FnI-like domain"/>
    <property type="match status" value="1"/>
</dbReference>
<accession>A0A7J7ETG1</accession>
<comment type="similarity">
    <text evidence="2">Belongs to the thrombospondin family.</text>
</comment>
<evidence type="ECO:0000256" key="4">
    <source>
        <dbReference type="ARBA" id="ARBA00022525"/>
    </source>
</evidence>
<sequence>MPTLLPGSRGQQKLQWTLSGGRCLPLSQCPCLVGEELKQPGVPFLLDNCSQCTCEKGVLLCESGGCPVPCGWSAWSSWGPCDRSCGSGVRARFRSPSNPPAASGGAPCEGDRQEVQACHTECGTGLPNPARTPTVGCPSPAEALGWTPWAPWSSCSLSCLVPGGGPGWRSRSRLCPSPRNTSCPGEATQEEPCSPPVCPGMLPSPWGCLGTGVDPLFSCPAQCPGDMVFRSAEQCRQEGGPCPRLCLAQGPGVECTAFCAPGCTCPPGLFLHNASCLPHSQCPCQLHGQLYAPGAVAQLDSCNNCRSCNVGIRRRFRAGTAPPAAFGGAVCQGPNMEAKFCSLRPCQGTGGEWSPWSPCSVPCGGGYRNRTRGSGPHSPMDFSTCGLQPCAGPVPGMCPRGKRWLDCAQGPASCAELSAPQGTNQTCHPGCYCPSRMLLLVSVLPAWPLLGLGTLVARKGQAGPGQRQSQRTAPVSTGGTSTPQAALCFVRVRTGQPTWSPWTPWSECSASCGPARRHRHRFCTRPPGVVPSSEVLLPPLASATPLCPGPEAEEEPCLLPGCDLTNCTAIQGAEYSHCGPPCPRSCDDLVHCVWHCQPGCYCPPGQVLSADGAICVQPGHCSCLDLLTGERHRPGTQLARPDGCNYCAWQLVPVVGVDSVHPALQGPDKDPLQGLHLPRSSAQGGPVPWGGRGGRGPASEGDLPRPHHVPRNALLGPHNSFPPSLPNQGDGVSGLACATALSPLLPPQECPCVLTASLLQELGAASADPGARPPILGEGGQPLGPGDELGSGQTLRVGCSNCSCAHGKLSCSVEDCSKAGGGFGPWGPWDLCSRSCGGLGTRTRSRQCARPTPTPGGQGCLGPRQDLEYCLSPDCPGAGGSTVEPVTGLPEEGCPAGMEVVSCANRCPRRCSDLQEGIVCQDGQACQRGCRCSEEPGAWTLWSSWSDCPVSCGGGNQVRTRVCVALASRLQAPRCLGPDTQTQHCGQQPCPGLPEACSWGPWGPCSSSCGPGLASRSGSCPCLLVEADPTCNGTFLHLDTKACYPGPCLEECVWSSWSSWTPCSCQVPVQQRYRHQGPAPERAQEGPPCTRLDGHFRPCLISNCSEDSCTPPFEFQACGSPCARLCATHLSRGLCQDLPPCQPGCYCPEGLLEQAGGCIPPEECGCLHISGEGAGVTLAPGDRLQLGCKECECWYGELQCTSRGCQAFLVTPPSSSFPTRCGLLSVGRVTGWGAHTLPFLGLLPLSGWSEWSPCGPCLPAGVLAPASRATLEERWPRDPASLSPTLAPTLASEQHRHRLCLDPETGRPWAGDPDLCTAPLSQQRLCPDPQACHDLCQWSLWGPWSPCQVPCSGGFRLRWREAGVPPGGGCRGPWAQTESCSVAPCPGESCESRDTVPTPDCANRCPRSCADLWDRVQCLQGPCRPGGQAMPTARPGNPGDARASSILLLPESMWPGGRGRLLDREL</sequence>
<feature type="compositionally biased region" description="Gly residues" evidence="13">
    <location>
        <begin position="777"/>
        <end position="789"/>
    </location>
</feature>
<dbReference type="EMBL" id="JACDTQ010002402">
    <property type="protein sequence ID" value="KAF5918971.1"/>
    <property type="molecule type" value="Genomic_DNA"/>
</dbReference>
<dbReference type="InterPro" id="IPR000884">
    <property type="entry name" value="TSP1_rpt"/>
</dbReference>
<keyword evidence="10" id="KW-1015">Disulfide bond</keyword>
<dbReference type="CDD" id="cd19941">
    <property type="entry name" value="TIL"/>
    <property type="match status" value="2"/>
</dbReference>
<evidence type="ECO:0000256" key="2">
    <source>
        <dbReference type="ARBA" id="ARBA00009456"/>
    </source>
</evidence>
<dbReference type="GO" id="GO:0005576">
    <property type="term" value="C:extracellular region"/>
    <property type="evidence" value="ECO:0007669"/>
    <property type="project" value="UniProtKB-SubCell"/>
</dbReference>
<evidence type="ECO:0000256" key="13">
    <source>
        <dbReference type="SAM" id="MobiDB-lite"/>
    </source>
</evidence>
<keyword evidence="7" id="KW-0677">Repeat</keyword>
<dbReference type="FunFam" id="2.10.25.10:FF:000055">
    <property type="entry name" value="alpha-tectorin isoform X1"/>
    <property type="match status" value="1"/>
</dbReference>
<feature type="compositionally biased region" description="Gly residues" evidence="13">
    <location>
        <begin position="687"/>
        <end position="696"/>
    </location>
</feature>
<dbReference type="PANTHER" id="PTHR22906">
    <property type="entry name" value="PROPERDIN"/>
    <property type="match status" value="1"/>
</dbReference>
<name>A0A7J7ETG1_DICBM</name>
<dbReference type="FunFam" id="2.20.100.10:FF:000051">
    <property type="entry name" value="Cartilage intermediate layer protein 2"/>
    <property type="match status" value="1"/>
</dbReference>
<dbReference type="SUPFAM" id="SSF57567">
    <property type="entry name" value="Serine protease inhibitors"/>
    <property type="match status" value="4"/>
</dbReference>
<gene>
    <name evidence="15" type="ORF">HPG69_016344</name>
</gene>
<evidence type="ECO:0000256" key="7">
    <source>
        <dbReference type="ARBA" id="ARBA00022737"/>
    </source>
</evidence>
<evidence type="ECO:0000256" key="11">
    <source>
        <dbReference type="ARBA" id="ARBA00023180"/>
    </source>
</evidence>
<evidence type="ECO:0000256" key="8">
    <source>
        <dbReference type="ARBA" id="ARBA00022837"/>
    </source>
</evidence>
<keyword evidence="5" id="KW-0245">EGF-like domain</keyword>
<dbReference type="InterPro" id="IPR036383">
    <property type="entry name" value="TSP1_rpt_sf"/>
</dbReference>
<dbReference type="FunFam" id="2.20.100.10:FF:000080">
    <property type="entry name" value="SCO-spondin"/>
    <property type="match status" value="1"/>
</dbReference>
<dbReference type="FunFam" id="2.20.100.10:FF:000001">
    <property type="entry name" value="semaphorin-5A isoform X1"/>
    <property type="match status" value="2"/>
</dbReference>
<dbReference type="Gene3D" id="2.10.25.10">
    <property type="entry name" value="Laminin"/>
    <property type="match status" value="3"/>
</dbReference>
<feature type="region of interest" description="Disordered" evidence="13">
    <location>
        <begin position="460"/>
        <end position="481"/>
    </location>
</feature>
<keyword evidence="16" id="KW-1185">Reference proteome</keyword>
<evidence type="ECO:0000313" key="16">
    <source>
        <dbReference type="Proteomes" id="UP000551758"/>
    </source>
</evidence>
<dbReference type="PROSITE" id="PS50092">
    <property type="entry name" value="TSP1"/>
    <property type="match status" value="10"/>
</dbReference>
<protein>
    <recommendedName>
        <fullName evidence="3">SCO-spondin</fullName>
    </recommendedName>
</protein>
<reference evidence="15 16" key="1">
    <citation type="journal article" date="2020" name="Mol. Biol. Evol.">
        <title>Interspecific Gene Flow and the Evolution of Specialization in Black and White Rhinoceros.</title>
        <authorList>
            <person name="Moodley Y."/>
            <person name="Westbury M.V."/>
            <person name="Russo I.M."/>
            <person name="Gopalakrishnan S."/>
            <person name="Rakotoarivelo A."/>
            <person name="Olsen R.A."/>
            <person name="Prost S."/>
            <person name="Tunstall T."/>
            <person name="Ryder O.A."/>
            <person name="Dalen L."/>
            <person name="Bruford M.W."/>
        </authorList>
    </citation>
    <scope>NUCLEOTIDE SEQUENCE [LARGE SCALE GENOMIC DNA]</scope>
    <source>
        <strain evidence="15">SBR-YM</strain>
        <tissue evidence="15">Skin</tissue>
    </source>
</reference>
<evidence type="ECO:0000256" key="6">
    <source>
        <dbReference type="ARBA" id="ARBA00022729"/>
    </source>
</evidence>
<keyword evidence="4" id="KW-0964">Secreted</keyword>
<dbReference type="GO" id="GO:0007155">
    <property type="term" value="P:cell adhesion"/>
    <property type="evidence" value="ECO:0007669"/>
    <property type="project" value="UniProtKB-KW"/>
</dbReference>
<keyword evidence="9" id="KW-0130">Cell adhesion</keyword>
<keyword evidence="11" id="KW-0325">Glycoprotein</keyword>
<evidence type="ECO:0000256" key="12">
    <source>
        <dbReference type="ARBA" id="ARBA00045981"/>
    </source>
</evidence>
<proteinExistence type="inferred from homology"/>
<feature type="region of interest" description="Disordered" evidence="13">
    <location>
        <begin position="662"/>
        <end position="727"/>
    </location>
</feature>
<dbReference type="Gene3D" id="2.20.100.10">
    <property type="entry name" value="Thrombospondin type-1 (TSP1) repeat"/>
    <property type="match status" value="10"/>
</dbReference>
<evidence type="ECO:0000259" key="14">
    <source>
        <dbReference type="Pfam" id="PF01826"/>
    </source>
</evidence>
<evidence type="ECO:0000256" key="3">
    <source>
        <dbReference type="ARBA" id="ARBA00020523"/>
    </source>
</evidence>
<evidence type="ECO:0000256" key="9">
    <source>
        <dbReference type="ARBA" id="ARBA00022889"/>
    </source>
</evidence>